<keyword evidence="1" id="KW-0812">Transmembrane</keyword>
<feature type="transmembrane region" description="Helical" evidence="1">
    <location>
        <begin position="139"/>
        <end position="160"/>
    </location>
</feature>
<dbReference type="OrthoDB" id="60858at2759"/>
<keyword evidence="1" id="KW-0472">Membrane</keyword>
<gene>
    <name evidence="2" type="ORF">L873DRAFT_1775255</name>
</gene>
<feature type="transmembrane region" description="Helical" evidence="1">
    <location>
        <begin position="9"/>
        <end position="30"/>
    </location>
</feature>
<feature type="transmembrane region" description="Helical" evidence="1">
    <location>
        <begin position="101"/>
        <end position="119"/>
    </location>
</feature>
<proteinExistence type="predicted"/>
<feature type="transmembrane region" description="Helical" evidence="1">
    <location>
        <begin position="70"/>
        <end position="89"/>
    </location>
</feature>
<name>A0A3N4J9H5_9PEZI</name>
<dbReference type="EMBL" id="ML120431">
    <property type="protein sequence ID" value="RPA94953.1"/>
    <property type="molecule type" value="Genomic_DNA"/>
</dbReference>
<dbReference type="Proteomes" id="UP000276215">
    <property type="component" value="Unassembled WGS sequence"/>
</dbReference>
<dbReference type="STRING" id="1336337.A0A3N4J9H5"/>
<protein>
    <recommendedName>
        <fullName evidence="4">EXPERA domain-containing protein</fullName>
    </recommendedName>
</protein>
<reference evidence="2 3" key="1">
    <citation type="journal article" date="2018" name="Nat. Ecol. Evol.">
        <title>Pezizomycetes genomes reveal the molecular basis of ectomycorrhizal truffle lifestyle.</title>
        <authorList>
            <person name="Murat C."/>
            <person name="Payen T."/>
            <person name="Noel B."/>
            <person name="Kuo A."/>
            <person name="Morin E."/>
            <person name="Chen J."/>
            <person name="Kohler A."/>
            <person name="Krizsan K."/>
            <person name="Balestrini R."/>
            <person name="Da Silva C."/>
            <person name="Montanini B."/>
            <person name="Hainaut M."/>
            <person name="Levati E."/>
            <person name="Barry K.W."/>
            <person name="Belfiori B."/>
            <person name="Cichocki N."/>
            <person name="Clum A."/>
            <person name="Dockter R.B."/>
            <person name="Fauchery L."/>
            <person name="Guy J."/>
            <person name="Iotti M."/>
            <person name="Le Tacon F."/>
            <person name="Lindquist E.A."/>
            <person name="Lipzen A."/>
            <person name="Malagnac F."/>
            <person name="Mello A."/>
            <person name="Molinier V."/>
            <person name="Miyauchi S."/>
            <person name="Poulain J."/>
            <person name="Riccioni C."/>
            <person name="Rubini A."/>
            <person name="Sitrit Y."/>
            <person name="Splivallo R."/>
            <person name="Traeger S."/>
            <person name="Wang M."/>
            <person name="Zifcakova L."/>
            <person name="Wipf D."/>
            <person name="Zambonelli A."/>
            <person name="Paolocci F."/>
            <person name="Nowrousian M."/>
            <person name="Ottonello S."/>
            <person name="Baldrian P."/>
            <person name="Spatafora J.W."/>
            <person name="Henrissat B."/>
            <person name="Nagy L.G."/>
            <person name="Aury J.M."/>
            <person name="Wincker P."/>
            <person name="Grigoriev I.V."/>
            <person name="Bonfante P."/>
            <person name="Martin F.M."/>
        </authorList>
    </citation>
    <scope>NUCLEOTIDE SEQUENCE [LARGE SCALE GENOMIC DNA]</scope>
    <source>
        <strain evidence="2 3">120613-1</strain>
    </source>
</reference>
<accession>A0A3N4J9H5</accession>
<dbReference type="AlphaFoldDB" id="A0A3N4J9H5"/>
<dbReference type="PANTHER" id="PTHR37919:SF2">
    <property type="entry name" value="EXPERA DOMAIN-CONTAINING PROTEIN"/>
    <property type="match status" value="1"/>
</dbReference>
<evidence type="ECO:0000313" key="2">
    <source>
        <dbReference type="EMBL" id="RPA94953.1"/>
    </source>
</evidence>
<sequence length="184" mass="20438">MPSRNPPKVILLWLLLSTPVVLYDAAFILLRPHTFTPNPLSFLWRGHNFYATVDYVYSAHALSEQDGFPAAQSFMNLIESALNILYLYLYSSTGAGSAGGLVVGFAAVVMTLSKTMLYLLNEVFAGGRHVLHNDLSTFIWCYAVPSSLWILFPAWCTVWFGGEILRRIDEGEGSGKGGKEKKRV</sequence>
<evidence type="ECO:0000256" key="1">
    <source>
        <dbReference type="SAM" id="Phobius"/>
    </source>
</evidence>
<keyword evidence="1" id="KW-1133">Transmembrane helix</keyword>
<keyword evidence="3" id="KW-1185">Reference proteome</keyword>
<dbReference type="PANTHER" id="PTHR37919">
    <property type="entry name" value="PROTEIN CBG05606"/>
    <property type="match status" value="1"/>
</dbReference>
<evidence type="ECO:0000313" key="3">
    <source>
        <dbReference type="Proteomes" id="UP000276215"/>
    </source>
</evidence>
<evidence type="ECO:0008006" key="4">
    <source>
        <dbReference type="Google" id="ProtNLM"/>
    </source>
</evidence>
<organism evidence="2 3">
    <name type="scientific">Choiromyces venosus 120613-1</name>
    <dbReference type="NCBI Taxonomy" id="1336337"/>
    <lineage>
        <taxon>Eukaryota</taxon>
        <taxon>Fungi</taxon>
        <taxon>Dikarya</taxon>
        <taxon>Ascomycota</taxon>
        <taxon>Pezizomycotina</taxon>
        <taxon>Pezizomycetes</taxon>
        <taxon>Pezizales</taxon>
        <taxon>Tuberaceae</taxon>
        <taxon>Choiromyces</taxon>
    </lineage>
</organism>